<feature type="transmembrane region" description="Helical" evidence="1">
    <location>
        <begin position="139"/>
        <end position="163"/>
    </location>
</feature>
<comment type="caution">
    <text evidence="2">The sequence shown here is derived from an EMBL/GenBank/DDBJ whole genome shotgun (WGS) entry which is preliminary data.</text>
</comment>
<feature type="transmembrane region" description="Helical" evidence="1">
    <location>
        <begin position="283"/>
        <end position="301"/>
    </location>
</feature>
<protein>
    <submittedName>
        <fullName evidence="2">DUF898 domain-containing protein</fullName>
    </submittedName>
</protein>
<organism evidence="2 3">
    <name type="scientific">Rhizobium tropici</name>
    <dbReference type="NCBI Taxonomy" id="398"/>
    <lineage>
        <taxon>Bacteria</taxon>
        <taxon>Pseudomonadati</taxon>
        <taxon>Pseudomonadota</taxon>
        <taxon>Alphaproteobacteria</taxon>
        <taxon>Hyphomicrobiales</taxon>
        <taxon>Rhizobiaceae</taxon>
        <taxon>Rhizobium/Agrobacterium group</taxon>
        <taxon>Rhizobium</taxon>
    </lineage>
</organism>
<reference evidence="2 3" key="1">
    <citation type="submission" date="2019-07" db="EMBL/GenBank/DDBJ databases">
        <title>The Draft Genome Sequence of Rhizobium tropici SARCC-755 Associated with Superior Nodulation on Pigeonpea (Cajanus cajan (L.) Millsp.).</title>
        <authorList>
            <person name="Bopape F.L."/>
            <person name="Hassen A.I."/>
            <person name="Swanevelder Z.H."/>
            <person name="Gwata E.T."/>
        </authorList>
    </citation>
    <scope>NUCLEOTIDE SEQUENCE [LARGE SCALE GENOMIC DNA]</scope>
    <source>
        <strain evidence="2 3">SARCC-755</strain>
    </source>
</reference>
<sequence length="353" mass="39009">MAVVEQSYPLGGRPFFQRASFTGNASEYFGIWIVNILLTIVTLGIYSAWAKVRRNRYFYGNTVLLGHSFEYHAKGKQILIGRLIVFGFLIAVNVLSHLAPLALLALWPVMLVVFPWFLMRGLRFNARVTSYRNVRFDFVGTYGGAFKAIFLGTLVTVISVGLLSPIATRWFYKYIFDNLRYGDRPLSTEPQLGAIYRVFGAMIAIAIGGGLVLGFVAAVGLHGFVANSAGAGLSSAYLGAVAGLLAYVFAGLYYRASIRNIVWSAVTIDHRHQLRSNLGRRQYIWVVIVNTVLTVVTLGLMRPWAAVQMQRFLAEHTAISVDGEIGVVFDQIRSTGSAISAEYLDVDGFDFGF</sequence>
<feature type="transmembrane region" description="Helical" evidence="1">
    <location>
        <begin position="78"/>
        <end position="95"/>
    </location>
</feature>
<dbReference type="AlphaFoldDB" id="A0A5B0WHG7"/>
<feature type="transmembrane region" description="Helical" evidence="1">
    <location>
        <begin position="29"/>
        <end position="49"/>
    </location>
</feature>
<dbReference type="OrthoDB" id="7462354at2"/>
<evidence type="ECO:0000313" key="3">
    <source>
        <dbReference type="Proteomes" id="UP000323608"/>
    </source>
</evidence>
<dbReference type="Pfam" id="PF05987">
    <property type="entry name" value="DUF898"/>
    <property type="match status" value="1"/>
</dbReference>
<keyword evidence="1" id="KW-0812">Transmembrane</keyword>
<dbReference type="InterPro" id="IPR010295">
    <property type="entry name" value="DUF898"/>
</dbReference>
<dbReference type="RefSeq" id="WP_149633114.1">
    <property type="nucleotide sequence ID" value="NZ_VNIP01000001.1"/>
</dbReference>
<name>A0A5B0WHG7_RHITR</name>
<keyword evidence="1" id="KW-1133">Transmembrane helix</keyword>
<keyword evidence="1" id="KW-0472">Membrane</keyword>
<dbReference type="EMBL" id="VNIP01000001">
    <property type="protein sequence ID" value="KAA1185978.1"/>
    <property type="molecule type" value="Genomic_DNA"/>
</dbReference>
<dbReference type="Proteomes" id="UP000323608">
    <property type="component" value="Unassembled WGS sequence"/>
</dbReference>
<feature type="transmembrane region" description="Helical" evidence="1">
    <location>
        <begin position="236"/>
        <end position="254"/>
    </location>
</feature>
<gene>
    <name evidence="2" type="ORF">FP026_02920</name>
</gene>
<feature type="transmembrane region" description="Helical" evidence="1">
    <location>
        <begin position="194"/>
        <end position="224"/>
    </location>
</feature>
<accession>A0A5B0WHG7</accession>
<evidence type="ECO:0000256" key="1">
    <source>
        <dbReference type="SAM" id="Phobius"/>
    </source>
</evidence>
<proteinExistence type="predicted"/>
<evidence type="ECO:0000313" key="2">
    <source>
        <dbReference type="EMBL" id="KAA1185978.1"/>
    </source>
</evidence>